<dbReference type="Proteomes" id="UP000285301">
    <property type="component" value="Unassembled WGS sequence"/>
</dbReference>
<dbReference type="InterPro" id="IPR008936">
    <property type="entry name" value="Rho_GTPase_activation_prot"/>
</dbReference>
<feature type="compositionally biased region" description="Polar residues" evidence="1">
    <location>
        <begin position="288"/>
        <end position="308"/>
    </location>
</feature>
<feature type="region of interest" description="Disordered" evidence="1">
    <location>
        <begin position="288"/>
        <end position="320"/>
    </location>
</feature>
<feature type="compositionally biased region" description="Polar residues" evidence="1">
    <location>
        <begin position="345"/>
        <end position="377"/>
    </location>
</feature>
<dbReference type="PANTHER" id="PTHR23179">
    <property type="entry name" value="T-CELL ACTIVATION RHO GTPASE ACTIVATING PROTEIN-RELATED"/>
    <property type="match status" value="1"/>
</dbReference>
<evidence type="ECO:0000313" key="3">
    <source>
        <dbReference type="EMBL" id="RWS14131.1"/>
    </source>
</evidence>
<feature type="region of interest" description="Disordered" evidence="1">
    <location>
        <begin position="344"/>
        <end position="381"/>
    </location>
</feature>
<accession>A0A3S3SEC4</accession>
<proteinExistence type="predicted"/>
<dbReference type="PANTHER" id="PTHR23179:SF27">
    <property type="entry name" value="RHO GTPASE ACTIVATING PROTEIN AT 71E, ISOFORM D"/>
    <property type="match status" value="1"/>
</dbReference>
<feature type="compositionally biased region" description="Low complexity" evidence="1">
    <location>
        <begin position="428"/>
        <end position="440"/>
    </location>
</feature>
<dbReference type="GO" id="GO:0005096">
    <property type="term" value="F:GTPase activator activity"/>
    <property type="evidence" value="ECO:0007669"/>
    <property type="project" value="TreeGrafter"/>
</dbReference>
<comment type="caution">
    <text evidence="3">The sequence shown here is derived from an EMBL/GenBank/DDBJ whole genome shotgun (WGS) entry which is preliminary data.</text>
</comment>
<evidence type="ECO:0000313" key="4">
    <source>
        <dbReference type="Proteomes" id="UP000285301"/>
    </source>
</evidence>
<dbReference type="EMBL" id="NCKU01000795">
    <property type="protein sequence ID" value="RWS14131.1"/>
    <property type="molecule type" value="Genomic_DNA"/>
</dbReference>
<feature type="region of interest" description="Disordered" evidence="1">
    <location>
        <begin position="418"/>
        <end position="494"/>
    </location>
</feature>
<evidence type="ECO:0000259" key="2">
    <source>
        <dbReference type="PROSITE" id="PS50238"/>
    </source>
</evidence>
<feature type="domain" description="Rho-GAP" evidence="2">
    <location>
        <begin position="22"/>
        <end position="215"/>
    </location>
</feature>
<dbReference type="Pfam" id="PF00620">
    <property type="entry name" value="RhoGAP"/>
    <property type="match status" value="1"/>
</dbReference>
<dbReference type="InterPro" id="IPR000198">
    <property type="entry name" value="RhoGAP_dom"/>
</dbReference>
<dbReference type="Gene3D" id="1.10.555.10">
    <property type="entry name" value="Rho GTPase activation protein"/>
    <property type="match status" value="1"/>
</dbReference>
<dbReference type="AlphaFoldDB" id="A0A3S3SEC4"/>
<dbReference type="GO" id="GO:0007165">
    <property type="term" value="P:signal transduction"/>
    <property type="evidence" value="ECO:0007669"/>
    <property type="project" value="InterPro"/>
</dbReference>
<name>A0A3S3SEC4_9ACAR</name>
<reference evidence="3 4" key="1">
    <citation type="journal article" date="2018" name="Gigascience">
        <title>Genomes of trombidid mites reveal novel predicted allergens and laterally-transferred genes associated with secondary metabolism.</title>
        <authorList>
            <person name="Dong X."/>
            <person name="Chaisiri K."/>
            <person name="Xia D."/>
            <person name="Armstrong S.D."/>
            <person name="Fang Y."/>
            <person name="Donnelly M.J."/>
            <person name="Kadowaki T."/>
            <person name="McGarry J.W."/>
            <person name="Darby A.C."/>
            <person name="Makepeace B.L."/>
        </authorList>
    </citation>
    <scope>NUCLEOTIDE SEQUENCE [LARGE SCALE GENOMIC DNA]</scope>
    <source>
        <strain evidence="3">UoL-WK</strain>
    </source>
</reference>
<sequence>MFSRILPSSKHCYHIERVKFGAPLDQVCGIHNQIPGPLLILILKLNKEAPFKKDVFRAPGHQANMKKLIHFLQTGRLVNIDKFSVYTIASVLKKFLRKIPGGIFGPEIESRLFDIIHKENIEEKREEIHRLIKSLPVVNQQLLVLLFGTFRAIASSSEKASTGMTSEAIGVSVAPSFFQSCVSDGSKIAKMEDVHRFKVATTIMKFLIDNFGVSNLFGRENYEYYARISGRVLKVEENWIFAFKYPPDNLIPRKTSLEAEREWLHSEAQRWGLPLAANRQLQAISSSEECQSTPTLCPSTSGVTTSVISRGGEHGSHSHATTTLVDEAYARLSMSLEENVFKVTTPKSPSSPAANTGSSASSVNSHQRLQDQKQQGKYGQPCEESINLDELKIVNRYAESTKSLSFLPMVHERQTQRMKTRSEWFLNPSESSAPLSPSSAGKAQKTVIRRTSSKEKRLVRRSSSKKDKENGKSVPNTPVSASGGLPVSGDLSSDVPGVVTDLGTSSGCNITESDCTEMDVQSFHFTLTYKPRI</sequence>
<dbReference type="SUPFAM" id="SSF48350">
    <property type="entry name" value="GTPase activation domain, GAP"/>
    <property type="match status" value="1"/>
</dbReference>
<keyword evidence="4" id="KW-1185">Reference proteome</keyword>
<organism evidence="3 4">
    <name type="scientific">Dinothrombium tinctorium</name>
    <dbReference type="NCBI Taxonomy" id="1965070"/>
    <lineage>
        <taxon>Eukaryota</taxon>
        <taxon>Metazoa</taxon>
        <taxon>Ecdysozoa</taxon>
        <taxon>Arthropoda</taxon>
        <taxon>Chelicerata</taxon>
        <taxon>Arachnida</taxon>
        <taxon>Acari</taxon>
        <taxon>Acariformes</taxon>
        <taxon>Trombidiformes</taxon>
        <taxon>Prostigmata</taxon>
        <taxon>Anystina</taxon>
        <taxon>Parasitengona</taxon>
        <taxon>Trombidioidea</taxon>
        <taxon>Trombidiidae</taxon>
        <taxon>Dinothrombium</taxon>
    </lineage>
</organism>
<dbReference type="PROSITE" id="PS50238">
    <property type="entry name" value="RHOGAP"/>
    <property type="match status" value="1"/>
</dbReference>
<dbReference type="SMART" id="SM00324">
    <property type="entry name" value="RhoGAP"/>
    <property type="match status" value="1"/>
</dbReference>
<dbReference type="OrthoDB" id="9994905at2759"/>
<dbReference type="CDD" id="cd00159">
    <property type="entry name" value="RhoGAP"/>
    <property type="match status" value="1"/>
</dbReference>
<dbReference type="FunFam" id="1.10.555.10:FF:000032">
    <property type="entry name" value="Uncharacterized protein, isoform E"/>
    <property type="match status" value="1"/>
</dbReference>
<gene>
    <name evidence="3" type="ORF">B4U79_15814</name>
</gene>
<evidence type="ECO:0000256" key="1">
    <source>
        <dbReference type="SAM" id="MobiDB-lite"/>
    </source>
</evidence>
<protein>
    <recommendedName>
        <fullName evidence="2">Rho-GAP domain-containing protein</fullName>
    </recommendedName>
</protein>
<dbReference type="STRING" id="1965070.A0A3S3SEC4"/>